<gene>
    <name evidence="2" type="ORF">KC01_LOCUS15159</name>
</gene>
<dbReference type="EMBL" id="OZ035838">
    <property type="protein sequence ID" value="CAL1584902.1"/>
    <property type="molecule type" value="Genomic_DNA"/>
</dbReference>
<reference evidence="2 3" key="1">
    <citation type="submission" date="2024-04" db="EMBL/GenBank/DDBJ databases">
        <authorList>
            <person name="Waldvogel A.-M."/>
            <person name="Schoenle A."/>
        </authorList>
    </citation>
    <scope>NUCLEOTIDE SEQUENCE [LARGE SCALE GENOMIC DNA]</scope>
</reference>
<sequence>MFETEEIDGVGWSQTRLRAGYPCGPALNNNRSSFTACSAQHDTARRKHDSLPSDYCVRLDPSSSHQGLQTQLSGIRSVGTGDKATRESI</sequence>
<feature type="region of interest" description="Disordered" evidence="1">
    <location>
        <begin position="44"/>
        <end position="89"/>
    </location>
</feature>
<protein>
    <submittedName>
        <fullName evidence="2">Uncharacterized protein</fullName>
    </submittedName>
</protein>
<organism evidence="2 3">
    <name type="scientific">Knipowitschia caucasica</name>
    <name type="common">Caucasian dwarf goby</name>
    <name type="synonym">Pomatoschistus caucasicus</name>
    <dbReference type="NCBI Taxonomy" id="637954"/>
    <lineage>
        <taxon>Eukaryota</taxon>
        <taxon>Metazoa</taxon>
        <taxon>Chordata</taxon>
        <taxon>Craniata</taxon>
        <taxon>Vertebrata</taxon>
        <taxon>Euteleostomi</taxon>
        <taxon>Actinopterygii</taxon>
        <taxon>Neopterygii</taxon>
        <taxon>Teleostei</taxon>
        <taxon>Neoteleostei</taxon>
        <taxon>Acanthomorphata</taxon>
        <taxon>Gobiaria</taxon>
        <taxon>Gobiiformes</taxon>
        <taxon>Gobioidei</taxon>
        <taxon>Gobiidae</taxon>
        <taxon>Gobiinae</taxon>
        <taxon>Knipowitschia</taxon>
    </lineage>
</organism>
<feature type="compositionally biased region" description="Polar residues" evidence="1">
    <location>
        <begin position="61"/>
        <end position="74"/>
    </location>
</feature>
<name>A0AAV2K9U1_KNICA</name>
<dbReference type="Proteomes" id="UP001497482">
    <property type="component" value="Chromosome 16"/>
</dbReference>
<accession>A0AAV2K9U1</accession>
<keyword evidence="3" id="KW-1185">Reference proteome</keyword>
<proteinExistence type="predicted"/>
<evidence type="ECO:0000313" key="3">
    <source>
        <dbReference type="Proteomes" id="UP001497482"/>
    </source>
</evidence>
<dbReference type="AlphaFoldDB" id="A0AAV2K9U1"/>
<evidence type="ECO:0000313" key="2">
    <source>
        <dbReference type="EMBL" id="CAL1584902.1"/>
    </source>
</evidence>
<evidence type="ECO:0000256" key="1">
    <source>
        <dbReference type="SAM" id="MobiDB-lite"/>
    </source>
</evidence>